<feature type="transmembrane region" description="Helical" evidence="1">
    <location>
        <begin position="20"/>
        <end position="41"/>
    </location>
</feature>
<comment type="caution">
    <text evidence="2">The sequence shown here is derived from an EMBL/GenBank/DDBJ whole genome shotgun (WGS) entry which is preliminary data.</text>
</comment>
<organism evidence="2 3">
    <name type="scientific">Lobosporangium transversale</name>
    <dbReference type="NCBI Taxonomy" id="64571"/>
    <lineage>
        <taxon>Eukaryota</taxon>
        <taxon>Fungi</taxon>
        <taxon>Fungi incertae sedis</taxon>
        <taxon>Mucoromycota</taxon>
        <taxon>Mortierellomycotina</taxon>
        <taxon>Mortierellomycetes</taxon>
        <taxon>Mortierellales</taxon>
        <taxon>Mortierellaceae</taxon>
        <taxon>Lobosporangium</taxon>
    </lineage>
</organism>
<reference evidence="2 3" key="1">
    <citation type="submission" date="2016-07" db="EMBL/GenBank/DDBJ databases">
        <title>Pervasive Adenine N6-methylation of Active Genes in Fungi.</title>
        <authorList>
            <consortium name="DOE Joint Genome Institute"/>
            <person name="Mondo S.J."/>
            <person name="Dannebaum R.O."/>
            <person name="Kuo R.C."/>
            <person name="Labutti K."/>
            <person name="Haridas S."/>
            <person name="Kuo A."/>
            <person name="Salamov A."/>
            <person name="Ahrendt S.R."/>
            <person name="Lipzen A."/>
            <person name="Sullivan W."/>
            <person name="Andreopoulos W.B."/>
            <person name="Clum A."/>
            <person name="Lindquist E."/>
            <person name="Daum C."/>
            <person name="Ramamoorthy G.K."/>
            <person name="Gryganskyi A."/>
            <person name="Culley D."/>
            <person name="Magnuson J.K."/>
            <person name="James T.Y."/>
            <person name="O'Malley M.A."/>
            <person name="Stajich J.E."/>
            <person name="Spatafora J.W."/>
            <person name="Visel A."/>
            <person name="Grigoriev I.V."/>
        </authorList>
    </citation>
    <scope>NUCLEOTIDE SEQUENCE [LARGE SCALE GENOMIC DNA]</scope>
    <source>
        <strain evidence="2 3">NRRL 3116</strain>
    </source>
</reference>
<sequence>MPNPLTRRQQVDTIQMLASLFFLFLLSLHSIHLMITIFHLHLFRTTIPLHHIGTTLLLILRIGTFKCACSTGTRNRITLIVHIIHSLLINLLTHAFRSILLLLNPFPRLVKPRNWLLR</sequence>
<dbReference type="GeneID" id="33564887"/>
<evidence type="ECO:0000313" key="3">
    <source>
        <dbReference type="Proteomes" id="UP000193648"/>
    </source>
</evidence>
<accession>A0A1Y2GYY1</accession>
<evidence type="ECO:0000256" key="1">
    <source>
        <dbReference type="SAM" id="Phobius"/>
    </source>
</evidence>
<dbReference type="EMBL" id="MCFF01000005">
    <property type="protein sequence ID" value="ORZ26971.1"/>
    <property type="molecule type" value="Genomic_DNA"/>
</dbReference>
<name>A0A1Y2GYY1_9FUNG</name>
<dbReference type="AlphaFoldDB" id="A0A1Y2GYY1"/>
<gene>
    <name evidence="2" type="ORF">BCR41DRAFT_347159</name>
</gene>
<keyword evidence="1" id="KW-1133">Transmembrane helix</keyword>
<keyword evidence="1" id="KW-0472">Membrane</keyword>
<evidence type="ECO:0000313" key="2">
    <source>
        <dbReference type="EMBL" id="ORZ26971.1"/>
    </source>
</evidence>
<protein>
    <submittedName>
        <fullName evidence="2">Uncharacterized protein</fullName>
    </submittedName>
</protein>
<proteinExistence type="predicted"/>
<dbReference type="InParanoid" id="A0A1Y2GYY1"/>
<keyword evidence="1" id="KW-0812">Transmembrane</keyword>
<keyword evidence="3" id="KW-1185">Reference proteome</keyword>
<feature type="transmembrane region" description="Helical" evidence="1">
    <location>
        <begin position="77"/>
        <end position="103"/>
    </location>
</feature>
<dbReference type="RefSeq" id="XP_021884718.1">
    <property type="nucleotide sequence ID" value="XM_022023043.1"/>
</dbReference>
<dbReference type="Proteomes" id="UP000193648">
    <property type="component" value="Unassembled WGS sequence"/>
</dbReference>
<feature type="transmembrane region" description="Helical" evidence="1">
    <location>
        <begin position="47"/>
        <end position="65"/>
    </location>
</feature>